<keyword evidence="4" id="KW-0662">Pyridine nucleotide biosynthesis</keyword>
<evidence type="ECO:0000256" key="2">
    <source>
        <dbReference type="ARBA" id="ARBA00005019"/>
    </source>
</evidence>
<evidence type="ECO:0000256" key="7">
    <source>
        <dbReference type="ARBA" id="ARBA00022741"/>
    </source>
</evidence>
<dbReference type="InterPro" id="IPR005248">
    <property type="entry name" value="NadD/NMNAT"/>
</dbReference>
<reference evidence="12" key="1">
    <citation type="submission" date="2021-02" db="EMBL/GenBank/DDBJ databases">
        <title>Metagenome analyses of Stigonema ocellatum DSM 106950, Chlorogloea purpurea SAG 13.99 and Gomphosphaeria aponina DSM 107014.</title>
        <authorList>
            <person name="Marter P."/>
            <person name="Huang S."/>
        </authorList>
    </citation>
    <scope>NUCLEOTIDE SEQUENCE</scope>
    <source>
        <strain evidence="12">JP213</strain>
    </source>
</reference>
<dbReference type="NCBIfam" id="NF000842">
    <property type="entry name" value="PRK00071.2-1"/>
    <property type="match status" value="1"/>
</dbReference>
<sequence>MRKIALFGTSADPPTAAHQAILQWLSAQYDLVAVWASDNPFKNHQASLQHRMTMLNLLIAEIGEAQIKLYEELSHRRTLITVGKAREIWGKEVEFILVIGSDLVSQISSWYEVEKLLAQVQLLIVPRPGYMIEKDALIRLKSLGGKWAIADLVAPPISSTAYRNNNNKSAITPLVKDYIQREELYL</sequence>
<dbReference type="NCBIfam" id="TIGR00482">
    <property type="entry name" value="nicotinate (nicotinamide) nucleotide adenylyltransferase"/>
    <property type="match status" value="1"/>
</dbReference>
<evidence type="ECO:0000256" key="4">
    <source>
        <dbReference type="ARBA" id="ARBA00022642"/>
    </source>
</evidence>
<name>A0A941JTL8_9CHRO</name>
<evidence type="ECO:0000259" key="11">
    <source>
        <dbReference type="Pfam" id="PF01467"/>
    </source>
</evidence>
<feature type="domain" description="Cytidyltransferase-like" evidence="11">
    <location>
        <begin position="6"/>
        <end position="164"/>
    </location>
</feature>
<dbReference type="PANTHER" id="PTHR39321">
    <property type="entry name" value="NICOTINATE-NUCLEOTIDE ADENYLYLTRANSFERASE-RELATED"/>
    <property type="match status" value="1"/>
</dbReference>
<dbReference type="CDD" id="cd02165">
    <property type="entry name" value="NMNAT"/>
    <property type="match status" value="1"/>
</dbReference>
<dbReference type="AlphaFoldDB" id="A0A941JTL8"/>
<keyword evidence="7" id="KW-0547">Nucleotide-binding</keyword>
<dbReference type="Gene3D" id="3.40.50.620">
    <property type="entry name" value="HUPs"/>
    <property type="match status" value="1"/>
</dbReference>
<protein>
    <recommendedName>
        <fullName evidence="3">nicotinate-nucleotide adenylyltransferase</fullName>
        <ecNumber evidence="3">2.7.7.18</ecNumber>
    </recommendedName>
</protein>
<evidence type="ECO:0000256" key="9">
    <source>
        <dbReference type="ARBA" id="ARBA00023027"/>
    </source>
</evidence>
<dbReference type="SUPFAM" id="SSF52374">
    <property type="entry name" value="Nucleotidylyl transferase"/>
    <property type="match status" value="1"/>
</dbReference>
<comment type="caution">
    <text evidence="12">The sequence shown here is derived from an EMBL/GenBank/DDBJ whole genome shotgun (WGS) entry which is preliminary data.</text>
</comment>
<evidence type="ECO:0000256" key="8">
    <source>
        <dbReference type="ARBA" id="ARBA00022840"/>
    </source>
</evidence>
<evidence type="ECO:0000313" key="12">
    <source>
        <dbReference type="EMBL" id="MBR8828927.1"/>
    </source>
</evidence>
<dbReference type="EC" id="2.7.7.18" evidence="3"/>
<dbReference type="InterPro" id="IPR014729">
    <property type="entry name" value="Rossmann-like_a/b/a_fold"/>
</dbReference>
<accession>A0A941JTL8</accession>
<evidence type="ECO:0000256" key="6">
    <source>
        <dbReference type="ARBA" id="ARBA00022695"/>
    </source>
</evidence>
<comment type="catalytic activity">
    <reaction evidence="10">
        <text>nicotinate beta-D-ribonucleotide + ATP + H(+) = deamido-NAD(+) + diphosphate</text>
        <dbReference type="Rhea" id="RHEA:22860"/>
        <dbReference type="ChEBI" id="CHEBI:15378"/>
        <dbReference type="ChEBI" id="CHEBI:30616"/>
        <dbReference type="ChEBI" id="CHEBI:33019"/>
        <dbReference type="ChEBI" id="CHEBI:57502"/>
        <dbReference type="ChEBI" id="CHEBI:58437"/>
        <dbReference type="EC" id="2.7.7.18"/>
    </reaction>
</comment>
<comment type="pathway">
    <text evidence="2">Cofactor biosynthesis; NAD(+) biosynthesis; deamido-NAD(+) from nicotinate D-ribonucleotide: step 1/1.</text>
</comment>
<proteinExistence type="predicted"/>
<evidence type="ECO:0000256" key="3">
    <source>
        <dbReference type="ARBA" id="ARBA00012389"/>
    </source>
</evidence>
<dbReference type="EMBL" id="JADQBC010000095">
    <property type="protein sequence ID" value="MBR8828927.1"/>
    <property type="molecule type" value="Genomic_DNA"/>
</dbReference>
<keyword evidence="5 12" id="KW-0808">Transferase</keyword>
<organism evidence="12 13">
    <name type="scientific">Gomphosphaeria aponina SAG 52.96 = DSM 107014</name>
    <dbReference type="NCBI Taxonomy" id="1521640"/>
    <lineage>
        <taxon>Bacteria</taxon>
        <taxon>Bacillati</taxon>
        <taxon>Cyanobacteriota</taxon>
        <taxon>Cyanophyceae</taxon>
        <taxon>Oscillatoriophycideae</taxon>
        <taxon>Chroococcales</taxon>
        <taxon>Gomphosphaeriaceae</taxon>
        <taxon>Gomphosphaeria</taxon>
    </lineage>
</organism>
<dbReference type="GO" id="GO:0005524">
    <property type="term" value="F:ATP binding"/>
    <property type="evidence" value="ECO:0007669"/>
    <property type="project" value="UniProtKB-KW"/>
</dbReference>
<dbReference type="GO" id="GO:0009435">
    <property type="term" value="P:NAD+ biosynthetic process"/>
    <property type="evidence" value="ECO:0007669"/>
    <property type="project" value="InterPro"/>
</dbReference>
<dbReference type="Pfam" id="PF01467">
    <property type="entry name" value="CTP_transf_like"/>
    <property type="match status" value="1"/>
</dbReference>
<evidence type="ECO:0000256" key="5">
    <source>
        <dbReference type="ARBA" id="ARBA00022679"/>
    </source>
</evidence>
<dbReference type="PANTHER" id="PTHR39321:SF3">
    <property type="entry name" value="PHOSPHOPANTETHEINE ADENYLYLTRANSFERASE"/>
    <property type="match status" value="1"/>
</dbReference>
<keyword evidence="8" id="KW-0067">ATP-binding</keyword>
<dbReference type="GO" id="GO:0004515">
    <property type="term" value="F:nicotinate-nucleotide adenylyltransferase activity"/>
    <property type="evidence" value="ECO:0007669"/>
    <property type="project" value="UniProtKB-EC"/>
</dbReference>
<evidence type="ECO:0000313" key="13">
    <source>
        <dbReference type="Proteomes" id="UP000767446"/>
    </source>
</evidence>
<evidence type="ECO:0000256" key="1">
    <source>
        <dbReference type="ARBA" id="ARBA00002324"/>
    </source>
</evidence>
<dbReference type="InterPro" id="IPR004821">
    <property type="entry name" value="Cyt_trans-like"/>
</dbReference>
<evidence type="ECO:0000256" key="10">
    <source>
        <dbReference type="ARBA" id="ARBA00048721"/>
    </source>
</evidence>
<gene>
    <name evidence="12" type="ORF">DSM107014_13680</name>
</gene>
<keyword evidence="6 12" id="KW-0548">Nucleotidyltransferase</keyword>
<keyword evidence="9" id="KW-0520">NAD</keyword>
<dbReference type="Proteomes" id="UP000767446">
    <property type="component" value="Unassembled WGS sequence"/>
</dbReference>
<comment type="function">
    <text evidence="1">Catalyzes the reversible adenylation of nicotinate mononucleotide (NaMN) to nicotinic acid adenine dinucleotide (NaAD).</text>
</comment>